<evidence type="ECO:0008006" key="5">
    <source>
        <dbReference type="Google" id="ProtNLM"/>
    </source>
</evidence>
<feature type="transmembrane region" description="Helical" evidence="2">
    <location>
        <begin position="7"/>
        <end position="34"/>
    </location>
</feature>
<feature type="transmembrane region" description="Helical" evidence="2">
    <location>
        <begin position="374"/>
        <end position="394"/>
    </location>
</feature>
<feature type="transmembrane region" description="Helical" evidence="2">
    <location>
        <begin position="197"/>
        <end position="220"/>
    </location>
</feature>
<keyword evidence="4" id="KW-1185">Reference proteome</keyword>
<protein>
    <recommendedName>
        <fullName evidence="5">O-antigen ligase domain-containing protein</fullName>
    </recommendedName>
</protein>
<keyword evidence="2" id="KW-1133">Transmembrane helix</keyword>
<evidence type="ECO:0000313" key="4">
    <source>
        <dbReference type="Proteomes" id="UP000676565"/>
    </source>
</evidence>
<organism evidence="3 4">
    <name type="scientific">Gemmata palustris</name>
    <dbReference type="NCBI Taxonomy" id="2822762"/>
    <lineage>
        <taxon>Bacteria</taxon>
        <taxon>Pseudomonadati</taxon>
        <taxon>Planctomycetota</taxon>
        <taxon>Planctomycetia</taxon>
        <taxon>Gemmatales</taxon>
        <taxon>Gemmataceae</taxon>
        <taxon>Gemmata</taxon>
    </lineage>
</organism>
<sequence>MSEFTPYLVVVWLVVMLGVFPSFTTHRAILVVVLGGTLFLPELRQEVALGPFHFSKYHAINYAALLGALLYDSERLFSGAPRWTDLPMVVWCLCPLPSVLTNAPPPDGSPAIRDALSQTWGQTVSFGIPYLLGRVYFSDTAAVRDLALGIAFAAAVYAPLCLYEARMSPQLHAKVYGYSQHSFAQTIRFGGYRPMVFLPHGLAVGMFMVSAALIATWMWWTGTLRPVIEEGEETGLQSYIPLLLVPIAILLKSTGALVLGFGGGLVLWLASATGARWWLLLLAVTPPVYAAVRTTGAWSGEALVESVAANLDSDRAESLDFRLTNENLLVNKALDRPTFGWGGWGRNRVFDEKSGKDLTVTDGLWIIVLGDRGLVGLVALGAVLLLPIARFALLFPPSTWSTRSLAPTAACAVVLTLWSIDSLMNAMVLPVYLLLAGSLMGFALDASEEPDEAPRAGELVPAEPDDGRN</sequence>
<reference evidence="3 4" key="1">
    <citation type="submission" date="2021-04" db="EMBL/GenBank/DDBJ databases">
        <authorList>
            <person name="Ivanova A."/>
        </authorList>
    </citation>
    <scope>NUCLEOTIDE SEQUENCE [LARGE SCALE GENOMIC DNA]</scope>
    <source>
        <strain evidence="3 4">G18</strain>
    </source>
</reference>
<dbReference type="RefSeq" id="WP_210661072.1">
    <property type="nucleotide sequence ID" value="NZ_JAGKQQ010000001.1"/>
</dbReference>
<evidence type="ECO:0000256" key="1">
    <source>
        <dbReference type="SAM" id="MobiDB-lite"/>
    </source>
</evidence>
<name>A0ABS5C245_9BACT</name>
<feature type="transmembrane region" description="Helical" evidence="2">
    <location>
        <begin position="240"/>
        <end position="270"/>
    </location>
</feature>
<accession>A0ABS5C245</accession>
<evidence type="ECO:0000313" key="3">
    <source>
        <dbReference type="EMBL" id="MBP3960062.1"/>
    </source>
</evidence>
<evidence type="ECO:0000256" key="2">
    <source>
        <dbReference type="SAM" id="Phobius"/>
    </source>
</evidence>
<gene>
    <name evidence="3" type="ORF">J8F10_32955</name>
</gene>
<keyword evidence="2" id="KW-0472">Membrane</keyword>
<feature type="region of interest" description="Disordered" evidence="1">
    <location>
        <begin position="448"/>
        <end position="469"/>
    </location>
</feature>
<comment type="caution">
    <text evidence="3">The sequence shown here is derived from an EMBL/GenBank/DDBJ whole genome shotgun (WGS) entry which is preliminary data.</text>
</comment>
<keyword evidence="2" id="KW-0812">Transmembrane</keyword>
<dbReference type="EMBL" id="JAGKQQ010000001">
    <property type="protein sequence ID" value="MBP3960062.1"/>
    <property type="molecule type" value="Genomic_DNA"/>
</dbReference>
<dbReference type="Proteomes" id="UP000676565">
    <property type="component" value="Unassembled WGS sequence"/>
</dbReference>
<feature type="transmembrane region" description="Helical" evidence="2">
    <location>
        <begin position="146"/>
        <end position="165"/>
    </location>
</feature>
<proteinExistence type="predicted"/>